<dbReference type="InterPro" id="IPR002397">
    <property type="entry name" value="Cyt_P450_B"/>
</dbReference>
<keyword evidence="4 7" id="KW-0560">Oxidoreductase</keyword>
<evidence type="ECO:0000256" key="6">
    <source>
        <dbReference type="ARBA" id="ARBA00023033"/>
    </source>
</evidence>
<evidence type="ECO:0000313" key="8">
    <source>
        <dbReference type="EMBL" id="ADI19990.1"/>
    </source>
</evidence>
<dbReference type="PROSITE" id="PS00086">
    <property type="entry name" value="CYTOCHROME_P450"/>
    <property type="match status" value="1"/>
</dbReference>
<dbReference type="InterPro" id="IPR001128">
    <property type="entry name" value="Cyt_P450"/>
</dbReference>
<dbReference type="Gene3D" id="1.10.630.10">
    <property type="entry name" value="Cytochrome P450"/>
    <property type="match status" value="1"/>
</dbReference>
<keyword evidence="2 7" id="KW-0349">Heme</keyword>
<dbReference type="GO" id="GO:0020037">
    <property type="term" value="F:heme binding"/>
    <property type="evidence" value="ECO:0007669"/>
    <property type="project" value="InterPro"/>
</dbReference>
<dbReference type="GO" id="GO:0016705">
    <property type="term" value="F:oxidoreductase activity, acting on paired donors, with incorporation or reduction of molecular oxygen"/>
    <property type="evidence" value="ECO:0007669"/>
    <property type="project" value="InterPro"/>
</dbReference>
<dbReference type="Pfam" id="PF00067">
    <property type="entry name" value="p450"/>
    <property type="match status" value="1"/>
</dbReference>
<name>E0XZZ9_9GAMM</name>
<dbReference type="SUPFAM" id="SSF48264">
    <property type="entry name" value="Cytochrome P450"/>
    <property type="match status" value="1"/>
</dbReference>
<protein>
    <submittedName>
        <fullName evidence="8">Cytochrome p450</fullName>
    </submittedName>
</protein>
<proteinExistence type="inferred from homology"/>
<reference evidence="8" key="1">
    <citation type="journal article" date="2011" name="Environ. Microbiol.">
        <title>Time-series analyses of Monterey Bay coastal microbial picoplankton using a 'genome proxy' microarray.</title>
        <authorList>
            <person name="Rich V.I."/>
            <person name="Pham V.D."/>
            <person name="Eppley J."/>
            <person name="Shi Y."/>
            <person name="DeLong E.F."/>
        </authorList>
    </citation>
    <scope>NUCLEOTIDE SEQUENCE</scope>
</reference>
<evidence type="ECO:0000256" key="1">
    <source>
        <dbReference type="ARBA" id="ARBA00010617"/>
    </source>
</evidence>
<evidence type="ECO:0000256" key="7">
    <source>
        <dbReference type="RuleBase" id="RU000461"/>
    </source>
</evidence>
<keyword evidence="6 7" id="KW-0503">Monooxygenase</keyword>
<dbReference type="AlphaFoldDB" id="E0XZZ9"/>
<dbReference type="PRINTS" id="PR00359">
    <property type="entry name" value="BP450"/>
</dbReference>
<evidence type="ECO:0000256" key="3">
    <source>
        <dbReference type="ARBA" id="ARBA00022723"/>
    </source>
</evidence>
<keyword evidence="3 7" id="KW-0479">Metal-binding</keyword>
<dbReference type="PANTHER" id="PTHR46696:SF6">
    <property type="entry name" value="P450, PUTATIVE (EUROFUNG)-RELATED"/>
    <property type="match status" value="1"/>
</dbReference>
<evidence type="ECO:0000256" key="4">
    <source>
        <dbReference type="ARBA" id="ARBA00023002"/>
    </source>
</evidence>
<dbReference type="PANTHER" id="PTHR46696">
    <property type="entry name" value="P450, PUTATIVE (EUROFUNG)-RELATED"/>
    <property type="match status" value="1"/>
</dbReference>
<keyword evidence="5 7" id="KW-0408">Iron</keyword>
<dbReference type="GO" id="GO:0004497">
    <property type="term" value="F:monooxygenase activity"/>
    <property type="evidence" value="ECO:0007669"/>
    <property type="project" value="UniProtKB-KW"/>
</dbReference>
<dbReference type="GO" id="GO:0005506">
    <property type="term" value="F:iron ion binding"/>
    <property type="evidence" value="ECO:0007669"/>
    <property type="project" value="InterPro"/>
</dbReference>
<comment type="similarity">
    <text evidence="1 7">Belongs to the cytochrome P450 family.</text>
</comment>
<dbReference type="InterPro" id="IPR017972">
    <property type="entry name" value="Cyt_P450_CS"/>
</dbReference>
<dbReference type="FunFam" id="1.10.630.10:FF:000018">
    <property type="entry name" value="Cytochrome P450 monooxygenase"/>
    <property type="match status" value="1"/>
</dbReference>
<organism evidence="8">
    <name type="scientific">uncultured gamma proteobacterium EB000_65A11</name>
    <dbReference type="NCBI Taxonomy" id="710972"/>
    <lineage>
        <taxon>Bacteria</taxon>
        <taxon>Pseudomonadati</taxon>
        <taxon>Pseudomonadota</taxon>
        <taxon>Gammaproteobacteria</taxon>
        <taxon>environmental samples</taxon>
    </lineage>
</organism>
<evidence type="ECO:0000256" key="5">
    <source>
        <dbReference type="ARBA" id="ARBA00023004"/>
    </source>
</evidence>
<evidence type="ECO:0000256" key="2">
    <source>
        <dbReference type="ARBA" id="ARBA00022617"/>
    </source>
</evidence>
<dbReference type="EMBL" id="GU474936">
    <property type="protein sequence ID" value="ADI19990.1"/>
    <property type="molecule type" value="Genomic_DNA"/>
</dbReference>
<sequence>MSDTKLPSGIELTPLNDAFKQNPYEALATLRENAPVYVDTDLKRYIYTRHDDVKAILRDRDYWSDPRKAKPGTFTYEILGGSLNAQEEPSMLLMDEPGHRRLRSLVSHSFTPAAVEKWRPHTKAVVERVLMKIVEANPSGEFDLIRDFAGPIPTVVIAEMLGIDASMHSDFKSWSDTSVVTAFNPFATEEQKTAGVIANEKLDQLFQGEIAKRRENPGDDLISDMVHAEASGDTLSDQEIINQANLLLVAGNVTTTDLIGNCAKALLNNPAQLRKLQARPALITNTIEEALRFDSPVINSGRLANKDININGCPVGMGESLSTSLAAANHDPDIYPNPGEFDIERKDTHHRSFGGGRHLCLGSHLARLEAQEAITALFARFPNLKHSLKGLEYHAIPTFRGMRSF</sequence>
<dbReference type="CDD" id="cd20625">
    <property type="entry name" value="CYP164-like"/>
    <property type="match status" value="1"/>
</dbReference>
<accession>E0XZZ9</accession>
<dbReference type="InterPro" id="IPR036396">
    <property type="entry name" value="Cyt_P450_sf"/>
</dbReference>